<dbReference type="GO" id="GO:0009279">
    <property type="term" value="C:cell outer membrane"/>
    <property type="evidence" value="ECO:0007669"/>
    <property type="project" value="UniProtKB-SubCell"/>
</dbReference>
<gene>
    <name evidence="10" type="ORF">PCLFYP37_01090</name>
</gene>
<name>A0A6N2ZIJ7_9BACT</name>
<dbReference type="NCBIfam" id="TIGR04056">
    <property type="entry name" value="OMP_RagA_SusC"/>
    <property type="match status" value="1"/>
</dbReference>
<comment type="similarity">
    <text evidence="7">Belongs to the TonB-dependent receptor family.</text>
</comment>
<dbReference type="PROSITE" id="PS52016">
    <property type="entry name" value="TONB_DEPENDENT_REC_3"/>
    <property type="match status" value="1"/>
</dbReference>
<dbReference type="InterPro" id="IPR039426">
    <property type="entry name" value="TonB-dep_rcpt-like"/>
</dbReference>
<dbReference type="InterPro" id="IPR036942">
    <property type="entry name" value="Beta-barrel_TonB_sf"/>
</dbReference>
<dbReference type="InterPro" id="IPR023996">
    <property type="entry name" value="TonB-dep_OMP_SusC/RagA"/>
</dbReference>
<feature type="signal peptide" evidence="8">
    <location>
        <begin position="1"/>
        <end position="21"/>
    </location>
</feature>
<proteinExistence type="inferred from homology"/>
<dbReference type="InterPro" id="IPR023997">
    <property type="entry name" value="TonB-dep_OMP_SusC/RagA_CS"/>
</dbReference>
<evidence type="ECO:0000256" key="7">
    <source>
        <dbReference type="PROSITE-ProRule" id="PRU01360"/>
    </source>
</evidence>
<evidence type="ECO:0000256" key="3">
    <source>
        <dbReference type="ARBA" id="ARBA00022452"/>
    </source>
</evidence>
<organism evidence="10">
    <name type="scientific">Paraprevotella clara</name>
    <dbReference type="NCBI Taxonomy" id="454154"/>
    <lineage>
        <taxon>Bacteria</taxon>
        <taxon>Pseudomonadati</taxon>
        <taxon>Bacteroidota</taxon>
        <taxon>Bacteroidia</taxon>
        <taxon>Bacteroidales</taxon>
        <taxon>Prevotellaceae</taxon>
        <taxon>Paraprevotella</taxon>
    </lineage>
</organism>
<keyword evidence="6 7" id="KW-0998">Cell outer membrane</keyword>
<dbReference type="EMBL" id="CACRUT010000006">
    <property type="protein sequence ID" value="VYT77550.1"/>
    <property type="molecule type" value="Genomic_DNA"/>
</dbReference>
<dbReference type="InterPro" id="IPR037066">
    <property type="entry name" value="Plug_dom_sf"/>
</dbReference>
<dbReference type="Gene3D" id="2.40.170.20">
    <property type="entry name" value="TonB-dependent receptor, beta-barrel domain"/>
    <property type="match status" value="1"/>
</dbReference>
<evidence type="ECO:0000256" key="5">
    <source>
        <dbReference type="ARBA" id="ARBA00023136"/>
    </source>
</evidence>
<dbReference type="SUPFAM" id="SSF49464">
    <property type="entry name" value="Carboxypeptidase regulatory domain-like"/>
    <property type="match status" value="1"/>
</dbReference>
<sequence>MNKIKYLIVFLFCLCPLWAVGQNQVASGTVSDDLGPLMGVYVGEIDAANRIVSAAVTDMNGHFTLKVQNPKNKLRFTYMGYKTVLQEIGKRAVFDIMMEENSKVMKEVVVEARPKIATGGLEIPEREQSFAQQTIKMTEFEGLSFTSADEALQGRIAGLDIIASSGNLGSGTTMRLRGVSTIMGNAEPLIVVDDNIFETNANDDIDYTSMTDERFAELLSINPEDIESITVLKDAAATAIWGSQGSNGVINIVTKRGRRGKPQFTYSLRLKGTYQPEGYKLLNGDEYTMLMKEELFNVNQNPESQPELNYDPTFSEYEQFNNNTDWRDAVKQFGLFQTHYVSLSGGGEKANYRISAGYDHQIGSIIAQKLDRFTTRMALDYFVNDRIKISSDFALTYTDNHMNSDDLLKVAYTKMPNLAIYDEDAYGNSLGTYYMQPRFVERYQGDKDELSSQRGKVNPVASAYLAKKEERSYNIQPQFDFQYRLLGLDETSHQLTYKGTVVLSIYNKYNDSYYPWELKNVDFKENEKGINSASSAFEKSFGFNTRHQLTYIPYIMNQDHSVRLFFKGEMVSGTSSSQFLSSYLLPSGTITSGTAGGFLNETKTGAGHWRKADWVLQGHYAYQSKYSLDLALRGEGNTRFGQKYRWGYFYSASGRWNISDEKWMEPTKKWLSMFAVRFGWGVTGTQPPKEDTHFSVYGVDGGYINSIGMRPNNIRLTDLRWEKQTAWNLGWNIGLFDDLVTADINLYSQKKTDLMTEHASIPTTTGFSELIVENGGDMLNKGYEINLNLNRVKLTGDLAATFNFTFANNRNTITAMTPTRLNAINGTGVKLPKNGEYMSRVQIDNPFGAIYGLRYKGVYAYSYDQFDKAQASGATCPVARDEAGGIIYGANGDPMPMYYDYNGTKYAFTGGDAIYEDVNHDGSIDQYDVVYLGSSLPKLTGGFGFRLFYKGWSLNAQFNYRYGNKIANVARMMAENMHGADNQSTAVNYRWRKEGDGANGGHVLPRALYGQGYNWMGSDRFVEDGSFLRLNYLQLSYGFDSKLVKRIGLSRLNLYVSGENLFCLTKYSGVDPEVNYGSMGVTKDEAITPRAKSFTFGLTATF</sequence>
<keyword evidence="2 7" id="KW-0813">Transport</keyword>
<evidence type="ECO:0000256" key="1">
    <source>
        <dbReference type="ARBA" id="ARBA00004571"/>
    </source>
</evidence>
<dbReference type="NCBIfam" id="TIGR04057">
    <property type="entry name" value="SusC_RagA_signa"/>
    <property type="match status" value="1"/>
</dbReference>
<comment type="subcellular location">
    <subcellularLocation>
        <location evidence="1 7">Cell outer membrane</location>
        <topology evidence="1 7">Multi-pass membrane protein</topology>
    </subcellularLocation>
</comment>
<dbReference type="RefSeq" id="WP_337605794.1">
    <property type="nucleotide sequence ID" value="NZ_CACRUT010000006.1"/>
</dbReference>
<dbReference type="InterPro" id="IPR012910">
    <property type="entry name" value="Plug_dom"/>
</dbReference>
<reference evidence="10" key="1">
    <citation type="submission" date="2019-11" db="EMBL/GenBank/DDBJ databases">
        <authorList>
            <person name="Feng L."/>
        </authorList>
    </citation>
    <scope>NUCLEOTIDE SEQUENCE</scope>
    <source>
        <strain evidence="10">PclaraLFYP37</strain>
    </source>
</reference>
<dbReference type="AlphaFoldDB" id="A0A6N2ZIJ7"/>
<dbReference type="PROSITE" id="PS00018">
    <property type="entry name" value="EF_HAND_1"/>
    <property type="match status" value="1"/>
</dbReference>
<dbReference type="InterPro" id="IPR018247">
    <property type="entry name" value="EF_Hand_1_Ca_BS"/>
</dbReference>
<evidence type="ECO:0000256" key="4">
    <source>
        <dbReference type="ARBA" id="ARBA00022692"/>
    </source>
</evidence>
<feature type="domain" description="TonB-dependent receptor plug" evidence="9">
    <location>
        <begin position="125"/>
        <end position="249"/>
    </location>
</feature>
<dbReference type="Pfam" id="PF07715">
    <property type="entry name" value="Plug"/>
    <property type="match status" value="1"/>
</dbReference>
<dbReference type="Pfam" id="PF13715">
    <property type="entry name" value="CarbopepD_reg_2"/>
    <property type="match status" value="1"/>
</dbReference>
<evidence type="ECO:0000256" key="8">
    <source>
        <dbReference type="SAM" id="SignalP"/>
    </source>
</evidence>
<dbReference type="Gene3D" id="2.170.130.10">
    <property type="entry name" value="TonB-dependent receptor, plug domain"/>
    <property type="match status" value="1"/>
</dbReference>
<protein>
    <submittedName>
        <fullName evidence="10">TonB-dependent Receptor Plug Domain protein</fullName>
    </submittedName>
</protein>
<accession>A0A6N2ZIJ7</accession>
<dbReference type="SUPFAM" id="SSF56935">
    <property type="entry name" value="Porins"/>
    <property type="match status" value="1"/>
</dbReference>
<evidence type="ECO:0000259" key="9">
    <source>
        <dbReference type="Pfam" id="PF07715"/>
    </source>
</evidence>
<keyword evidence="4 7" id="KW-0812">Transmembrane</keyword>
<keyword evidence="8" id="KW-0732">Signal</keyword>
<keyword evidence="3 7" id="KW-1134">Transmembrane beta strand</keyword>
<keyword evidence="5 7" id="KW-0472">Membrane</keyword>
<evidence type="ECO:0000256" key="6">
    <source>
        <dbReference type="ARBA" id="ARBA00023237"/>
    </source>
</evidence>
<dbReference type="InterPro" id="IPR008969">
    <property type="entry name" value="CarboxyPept-like_regulatory"/>
</dbReference>
<feature type="chain" id="PRO_5026649446" evidence="8">
    <location>
        <begin position="22"/>
        <end position="1102"/>
    </location>
</feature>
<keyword evidence="10" id="KW-0675">Receptor</keyword>
<evidence type="ECO:0000256" key="2">
    <source>
        <dbReference type="ARBA" id="ARBA00022448"/>
    </source>
</evidence>
<evidence type="ECO:0000313" key="10">
    <source>
        <dbReference type="EMBL" id="VYT77550.1"/>
    </source>
</evidence>